<protein>
    <submittedName>
        <fullName evidence="1">Uncharacterized protein</fullName>
    </submittedName>
</protein>
<reference evidence="4" key="2">
    <citation type="submission" date="2016-10" db="EMBL/GenBank/DDBJ databases">
        <authorList>
            <person name="Varghese N."/>
            <person name="Submissions S."/>
        </authorList>
    </citation>
    <scope>NUCLEOTIDE SEQUENCE [LARGE SCALE GENOMIC DNA]</scope>
    <source>
        <strain evidence="4">Nm10</strain>
    </source>
</reference>
<dbReference type="EMBL" id="FNLN01000064">
    <property type="protein sequence ID" value="SDU35070.1"/>
    <property type="molecule type" value="Genomic_DNA"/>
</dbReference>
<dbReference type="Proteomes" id="UP000181998">
    <property type="component" value="Unassembled WGS sequence"/>
</dbReference>
<accession>A0A0S3ALS9</accession>
<proteinExistence type="predicted"/>
<gene>
    <name evidence="1" type="ORF">SAMN05216406_1644</name>
    <name evidence="2" type="ORF">SAMN05421510_11212</name>
</gene>
<name>A0A0S3ALS9_9PROT</name>
<evidence type="ECO:0000313" key="4">
    <source>
        <dbReference type="Proteomes" id="UP000182882"/>
    </source>
</evidence>
<evidence type="ECO:0000313" key="2">
    <source>
        <dbReference type="EMBL" id="SEQ63439.1"/>
    </source>
</evidence>
<reference evidence="1 3" key="1">
    <citation type="submission" date="2016-10" db="EMBL/GenBank/DDBJ databases">
        <authorList>
            <person name="de Groot N.N."/>
        </authorList>
    </citation>
    <scope>NUCLEOTIDE SEQUENCE [LARGE SCALE GENOMIC DNA]</scope>
    <source>
        <strain evidence="1">Nm10</strain>
        <strain evidence="2 3">Nm9</strain>
    </source>
</reference>
<dbReference type="EMBL" id="FOFX01000121">
    <property type="protein sequence ID" value="SEQ63439.1"/>
    <property type="molecule type" value="Genomic_DNA"/>
</dbReference>
<sequence length="148" mass="17740">MKINITKKEYRLLLDILYLGDWMLTAHDQEELPEKEKYQDVIQKFYSYAEEMGYGNLIEADKESNKYYETREYEDTSEVSEIIENYDNATFWEELVSELAMRDAKETEGIDAIKKMSPEKRIELLHSLEEKYHEEFMANDLTNLKIKK</sequence>
<dbReference type="Proteomes" id="UP000182882">
    <property type="component" value="Unassembled WGS sequence"/>
</dbReference>
<dbReference type="STRING" id="44577.ATY38_12555"/>
<evidence type="ECO:0000313" key="1">
    <source>
        <dbReference type="EMBL" id="SDU35070.1"/>
    </source>
</evidence>
<evidence type="ECO:0000313" key="3">
    <source>
        <dbReference type="Proteomes" id="UP000181998"/>
    </source>
</evidence>
<organism evidence="1 4">
    <name type="scientific">Nitrosomonas ureae</name>
    <dbReference type="NCBI Taxonomy" id="44577"/>
    <lineage>
        <taxon>Bacteria</taxon>
        <taxon>Pseudomonadati</taxon>
        <taxon>Pseudomonadota</taxon>
        <taxon>Betaproteobacteria</taxon>
        <taxon>Nitrosomonadales</taxon>
        <taxon>Nitrosomonadaceae</taxon>
        <taxon>Nitrosomonas</taxon>
    </lineage>
</organism>
<keyword evidence="4" id="KW-1185">Reference proteome</keyword>
<dbReference type="KEGG" id="nur:ATY38_12555"/>
<dbReference type="AlphaFoldDB" id="A0A0S3ALS9"/>
<dbReference type="OrthoDB" id="5638364at2"/>
<dbReference type="RefSeq" id="WP_062559603.1">
    <property type="nucleotide sequence ID" value="NZ_CP013341.1"/>
</dbReference>